<dbReference type="GO" id="GO:0005523">
    <property type="term" value="F:tropomyosin binding"/>
    <property type="evidence" value="ECO:0007669"/>
    <property type="project" value="InterPro"/>
</dbReference>
<evidence type="ECO:0000256" key="2">
    <source>
        <dbReference type="ARBA" id="ARBA00022490"/>
    </source>
</evidence>
<dbReference type="AlphaFoldDB" id="A0A7S1F3T8"/>
<evidence type="ECO:0000256" key="3">
    <source>
        <dbReference type="ARBA" id="ARBA00023212"/>
    </source>
</evidence>
<comment type="subcellular location">
    <subcellularLocation>
        <location evidence="1">Cytoplasm</location>
        <location evidence="1">Cytoskeleton</location>
    </subcellularLocation>
</comment>
<keyword evidence="3" id="KW-0206">Cytoskeleton</keyword>
<dbReference type="EMBL" id="HBFQ01023801">
    <property type="protein sequence ID" value="CAD8842400.1"/>
    <property type="molecule type" value="Transcribed_RNA"/>
</dbReference>
<dbReference type="SUPFAM" id="SSF52047">
    <property type="entry name" value="RNI-like"/>
    <property type="match status" value="1"/>
</dbReference>
<dbReference type="SUPFAM" id="SSF55729">
    <property type="entry name" value="Acyl-CoA N-acyltransferases (Nat)"/>
    <property type="match status" value="1"/>
</dbReference>
<accession>A0A7S1F3T8</accession>
<dbReference type="GO" id="GO:0005856">
    <property type="term" value="C:cytoskeleton"/>
    <property type="evidence" value="ECO:0007669"/>
    <property type="project" value="UniProtKB-SubCell"/>
</dbReference>
<gene>
    <name evidence="4" type="ORF">NSCI0253_LOCUS16748</name>
</gene>
<name>A0A7S1F3T8_NOCSC</name>
<dbReference type="InterPro" id="IPR004934">
    <property type="entry name" value="TMOD"/>
</dbReference>
<dbReference type="Pfam" id="PF05345">
    <property type="entry name" value="He_PIG"/>
    <property type="match status" value="1"/>
</dbReference>
<organism evidence="4">
    <name type="scientific">Noctiluca scintillans</name>
    <name type="common">Sea sparkle</name>
    <name type="synonym">Red tide dinoflagellate</name>
    <dbReference type="NCBI Taxonomy" id="2966"/>
    <lineage>
        <taxon>Eukaryota</taxon>
        <taxon>Sar</taxon>
        <taxon>Alveolata</taxon>
        <taxon>Dinophyceae</taxon>
        <taxon>Noctilucales</taxon>
        <taxon>Noctilucaceae</taxon>
        <taxon>Noctiluca</taxon>
    </lineage>
</organism>
<evidence type="ECO:0000313" key="4">
    <source>
        <dbReference type="EMBL" id="CAD8842400.1"/>
    </source>
</evidence>
<protein>
    <recommendedName>
        <fullName evidence="5">N-acetyltransferase domain-containing protein</fullName>
    </recommendedName>
</protein>
<dbReference type="Gene3D" id="3.40.630.30">
    <property type="match status" value="1"/>
</dbReference>
<dbReference type="PANTHER" id="PTHR10901:SF6">
    <property type="entry name" value="TROPOMODULIN, ISOFORM N"/>
    <property type="match status" value="1"/>
</dbReference>
<reference evidence="4" key="1">
    <citation type="submission" date="2021-01" db="EMBL/GenBank/DDBJ databases">
        <authorList>
            <person name="Corre E."/>
            <person name="Pelletier E."/>
            <person name="Niang G."/>
            <person name="Scheremetjew M."/>
            <person name="Finn R."/>
            <person name="Kale V."/>
            <person name="Holt S."/>
            <person name="Cochrane G."/>
            <person name="Meng A."/>
            <person name="Brown T."/>
            <person name="Cohen L."/>
        </authorList>
    </citation>
    <scope>NUCLEOTIDE SEQUENCE</scope>
</reference>
<proteinExistence type="predicted"/>
<dbReference type="GO" id="GO:0007015">
    <property type="term" value="P:actin filament organization"/>
    <property type="evidence" value="ECO:0007669"/>
    <property type="project" value="TreeGrafter"/>
</dbReference>
<dbReference type="InterPro" id="IPR032675">
    <property type="entry name" value="LRR_dom_sf"/>
</dbReference>
<dbReference type="Gene3D" id="3.80.10.10">
    <property type="entry name" value="Ribonuclease Inhibitor"/>
    <property type="match status" value="1"/>
</dbReference>
<dbReference type="GO" id="GO:0051694">
    <property type="term" value="P:pointed-end actin filament capping"/>
    <property type="evidence" value="ECO:0007669"/>
    <property type="project" value="InterPro"/>
</dbReference>
<dbReference type="InterPro" id="IPR016181">
    <property type="entry name" value="Acyl_CoA_acyltransferase"/>
</dbReference>
<evidence type="ECO:0000256" key="1">
    <source>
        <dbReference type="ARBA" id="ARBA00004245"/>
    </source>
</evidence>
<keyword evidence="2" id="KW-0963">Cytoplasm</keyword>
<dbReference type="PANTHER" id="PTHR10901">
    <property type="entry name" value="TROPOMODULIN"/>
    <property type="match status" value="1"/>
</dbReference>
<sequence length="601" mass="66885">MAGSEEIVGAYVMSPGARGRSSHIAHCQYLVSPHARNDCLAKALCGHSTWEAKHQGYAGLQLEAVVSSDTAAIASYEYCGFKIVGTVPGAFRPNQEQTYLDTHILFHDLESLVCPSRLAEPDAPMPNLLTSRMGRGDKLSTRKVKYADLSASLATSDGCIRERFVVDEPVILEPRFDHCPQRVYTVEPALPSGLTIGRTTGLICGTPQVPREETTYCITTTTTSEVTFRVVELVDCREVSQSINVDFASQLDLVTSVADLLPEPLRTKEYGDWMIWMVHRAWLNDPTLLDLNFDNMHMPPPHIEKRIAPKLMKAMETNTWLRILSLSNSNMQRGQGFELADALRRNPACGLRVLNLETNCLDSSAVCELANAIGSNQDLPLEQLRVQHQKQVGQFFGRPTEEAMGKMMASSQTVIKLSFECDDAHWRNMISRALLRNNDSKRRQNALVEPEADAPVDELTLGNVALQHPPPPEAGTVVEGTPNMIWIKYVIQNKMFPTTSQLQSHTKNSGVVLTYSAALPLIRECRSRMLNVALNSEVVVTDAFGKKFNGCLVRWTDLHENWHVDVLAPNGKRCVFKSRKEPAFSVSEAWVEWLRAIAGET</sequence>
<evidence type="ECO:0008006" key="5">
    <source>
        <dbReference type="Google" id="ProtNLM"/>
    </source>
</evidence>